<protein>
    <submittedName>
        <fullName evidence="4">Thioesterase</fullName>
    </submittedName>
</protein>
<dbReference type="CDD" id="cd00586">
    <property type="entry name" value="4HBT"/>
    <property type="match status" value="1"/>
</dbReference>
<dbReference type="GO" id="GO:0047617">
    <property type="term" value="F:fatty acyl-CoA hydrolase activity"/>
    <property type="evidence" value="ECO:0007669"/>
    <property type="project" value="TreeGrafter"/>
</dbReference>
<dbReference type="Gene3D" id="3.10.129.10">
    <property type="entry name" value="Hotdog Thioesterase"/>
    <property type="match status" value="1"/>
</dbReference>
<dbReference type="InterPro" id="IPR050563">
    <property type="entry name" value="4-hydroxybenzoyl-CoA_TE"/>
</dbReference>
<keyword evidence="5" id="KW-1185">Reference proteome</keyword>
<comment type="caution">
    <text evidence="4">The sequence shown here is derived from an EMBL/GenBank/DDBJ whole genome shotgun (WGS) entry which is preliminary data.</text>
</comment>
<dbReference type="OrthoDB" id="9801517at2"/>
<gene>
    <name evidence="4" type="ORF">AWE51_24520</name>
</gene>
<evidence type="ECO:0000313" key="4">
    <source>
        <dbReference type="EMBL" id="KZS40967.1"/>
    </source>
</evidence>
<name>A0A163B147_9FLAO</name>
<dbReference type="EMBL" id="LQRT01000010">
    <property type="protein sequence ID" value="KZS40967.1"/>
    <property type="molecule type" value="Genomic_DNA"/>
</dbReference>
<dbReference type="AlphaFoldDB" id="A0A163B147"/>
<comment type="similarity">
    <text evidence="1">Belongs to the 4-hydroxybenzoyl-CoA thioesterase family.</text>
</comment>
<sequence length="131" mass="15495">MQPEIFEYQFTVPKSAIDEMHHVNNVVYLQWVQDIAKKHWESKTSEKIRETYVWVVLNHLIKYHHAAFENDVLTIQTWIDHHRGVKSERHTKIINSTTNKLIVSAKTSWCLLLKETLRPARITDEISTLFG</sequence>
<evidence type="ECO:0000259" key="3">
    <source>
        <dbReference type="Pfam" id="PF01643"/>
    </source>
</evidence>
<feature type="domain" description="Acyl-ACP thioesterase N-terminal hotdog" evidence="3">
    <location>
        <begin position="5"/>
        <end position="128"/>
    </location>
</feature>
<keyword evidence="2" id="KW-0378">Hydrolase</keyword>
<dbReference type="RefSeq" id="WP_066313472.1">
    <property type="nucleotide sequence ID" value="NZ_CANLSS010000005.1"/>
</dbReference>
<dbReference type="InterPro" id="IPR002864">
    <property type="entry name" value="Acyl-ACP_thioesterase_NHD"/>
</dbReference>
<dbReference type="SUPFAM" id="SSF54637">
    <property type="entry name" value="Thioesterase/thiol ester dehydrase-isomerase"/>
    <property type="match status" value="1"/>
</dbReference>
<dbReference type="STRING" id="1642818.AWE51_24520"/>
<evidence type="ECO:0000256" key="2">
    <source>
        <dbReference type="ARBA" id="ARBA00022801"/>
    </source>
</evidence>
<organism evidence="4 5">
    <name type="scientific">Aquimarina aggregata</name>
    <dbReference type="NCBI Taxonomy" id="1642818"/>
    <lineage>
        <taxon>Bacteria</taxon>
        <taxon>Pseudomonadati</taxon>
        <taxon>Bacteroidota</taxon>
        <taxon>Flavobacteriia</taxon>
        <taxon>Flavobacteriales</taxon>
        <taxon>Flavobacteriaceae</taxon>
        <taxon>Aquimarina</taxon>
    </lineage>
</organism>
<reference evidence="4 5" key="1">
    <citation type="submission" date="2016-01" db="EMBL/GenBank/DDBJ databases">
        <title>The draft genome sequence of Aquimarina sp. RZW4-3-2.</title>
        <authorList>
            <person name="Wang Y."/>
        </authorList>
    </citation>
    <scope>NUCLEOTIDE SEQUENCE [LARGE SCALE GENOMIC DNA]</scope>
    <source>
        <strain evidence="4 5">RZW4-3-2</strain>
    </source>
</reference>
<dbReference type="PANTHER" id="PTHR31793:SF27">
    <property type="entry name" value="NOVEL THIOESTERASE SUPERFAMILY DOMAIN AND SAPOSIN A-TYPE DOMAIN CONTAINING PROTEIN (0610012H03RIK)"/>
    <property type="match status" value="1"/>
</dbReference>
<dbReference type="Proteomes" id="UP000076715">
    <property type="component" value="Unassembled WGS sequence"/>
</dbReference>
<dbReference type="PANTHER" id="PTHR31793">
    <property type="entry name" value="4-HYDROXYBENZOYL-COA THIOESTERASE FAMILY MEMBER"/>
    <property type="match status" value="1"/>
</dbReference>
<dbReference type="InterPro" id="IPR029069">
    <property type="entry name" value="HotDog_dom_sf"/>
</dbReference>
<dbReference type="Pfam" id="PF01643">
    <property type="entry name" value="Acyl-ACP_TE"/>
    <property type="match status" value="1"/>
</dbReference>
<accession>A0A163B147</accession>
<evidence type="ECO:0000313" key="5">
    <source>
        <dbReference type="Proteomes" id="UP000076715"/>
    </source>
</evidence>
<proteinExistence type="inferred from homology"/>
<dbReference type="GO" id="GO:0006633">
    <property type="term" value="P:fatty acid biosynthetic process"/>
    <property type="evidence" value="ECO:0007669"/>
    <property type="project" value="InterPro"/>
</dbReference>
<evidence type="ECO:0000256" key="1">
    <source>
        <dbReference type="ARBA" id="ARBA00005953"/>
    </source>
</evidence>